<dbReference type="Pfam" id="PF06102">
    <property type="entry name" value="RRP36"/>
    <property type="match status" value="1"/>
</dbReference>
<dbReference type="GO" id="GO:0005730">
    <property type="term" value="C:nucleolus"/>
    <property type="evidence" value="ECO:0007669"/>
    <property type="project" value="UniProtKB-SubCell"/>
</dbReference>
<keyword evidence="5" id="KW-0175">Coiled coil</keyword>
<dbReference type="EMBL" id="JAEPQZ010000001">
    <property type="protein sequence ID" value="KAG2185870.1"/>
    <property type="molecule type" value="Genomic_DNA"/>
</dbReference>
<sequence>MAKASSKSKVYQQPSSDEEYSDEFHGFDSEDGANDQEQEEHSSDESEEEEEDGEDGDDDDSDEERVPKQELAELKRSKNAKLKYQVPELFNSRSFAGLAHVSFEKLAEIQSKIGMKEFHKTFRKNGSQAEEENDDNTVKRGTKGDRAPKKRDAMKREAKNKPMEMSSKRAVTRRREVVELPAAKRRDPRFDQMSGKLNQDLFEKSYDFLDKYKQDEEQLLKAQMLKEKDPEEKERLQQVLLRMVSQRNATKDAKRKQALQRERKRTEQDLVKQGKKPFYLKKSDQKKLELIDKFKQLGDKNVDKILEKRRKRNATKEHKKVPFKRRKTDM</sequence>
<evidence type="ECO:0000256" key="4">
    <source>
        <dbReference type="ARBA" id="ARBA00022552"/>
    </source>
</evidence>
<feature type="compositionally biased region" description="Basic and acidic residues" evidence="10">
    <location>
        <begin position="173"/>
        <end position="184"/>
    </location>
</feature>
<dbReference type="GO" id="GO:0030686">
    <property type="term" value="C:90S preribosome"/>
    <property type="evidence" value="ECO:0007669"/>
    <property type="project" value="TreeGrafter"/>
</dbReference>
<accession>A0A8H7UJW7</accession>
<evidence type="ECO:0000256" key="2">
    <source>
        <dbReference type="ARBA" id="ARBA00009418"/>
    </source>
</evidence>
<comment type="similarity">
    <text evidence="2 9">Belongs to the RRP36 family.</text>
</comment>
<dbReference type="OrthoDB" id="448446at2759"/>
<keyword evidence="3 9" id="KW-0690">Ribosome biogenesis</keyword>
<comment type="caution">
    <text evidence="11">The sequence shown here is derived from an EMBL/GenBank/DDBJ whole genome shotgun (WGS) entry which is preliminary data.</text>
</comment>
<feature type="compositionally biased region" description="Basic and acidic residues" evidence="10">
    <location>
        <begin position="64"/>
        <end position="76"/>
    </location>
</feature>
<evidence type="ECO:0000256" key="9">
    <source>
        <dbReference type="RuleBase" id="RU368027"/>
    </source>
</evidence>
<comment type="function">
    <text evidence="8 9">Component of the 90S pre-ribosome involved in the maturation of rRNAs. Required for early cleavages of the pre-RNAs in the 40S ribosomal subunit maturation pathway.</text>
</comment>
<organism evidence="11 12">
    <name type="scientific">Mortierella isabellina</name>
    <name type="common">Filamentous fungus</name>
    <name type="synonym">Umbelopsis isabellina</name>
    <dbReference type="NCBI Taxonomy" id="91625"/>
    <lineage>
        <taxon>Eukaryota</taxon>
        <taxon>Fungi</taxon>
        <taxon>Fungi incertae sedis</taxon>
        <taxon>Mucoromycota</taxon>
        <taxon>Mucoromycotina</taxon>
        <taxon>Umbelopsidomycetes</taxon>
        <taxon>Umbelopsidales</taxon>
        <taxon>Umbelopsidaceae</taxon>
        <taxon>Umbelopsis</taxon>
    </lineage>
</organism>
<feature type="compositionally biased region" description="Basic and acidic residues" evidence="10">
    <location>
        <begin position="136"/>
        <end position="162"/>
    </location>
</feature>
<dbReference type="AlphaFoldDB" id="A0A8H7UJW7"/>
<feature type="region of interest" description="Disordered" evidence="10">
    <location>
        <begin position="302"/>
        <end position="330"/>
    </location>
</feature>
<dbReference type="Proteomes" id="UP000654370">
    <property type="component" value="Unassembled WGS sequence"/>
</dbReference>
<feature type="compositionally biased region" description="Basic and acidic residues" evidence="10">
    <location>
        <begin position="259"/>
        <end position="272"/>
    </location>
</feature>
<evidence type="ECO:0000256" key="3">
    <source>
        <dbReference type="ARBA" id="ARBA00022517"/>
    </source>
</evidence>
<dbReference type="PANTHER" id="PTHR21738">
    <property type="entry name" value="RIBOSOMAL RNA PROCESSING PROTEIN 36 HOMOLOG"/>
    <property type="match status" value="1"/>
</dbReference>
<evidence type="ECO:0000313" key="12">
    <source>
        <dbReference type="Proteomes" id="UP000654370"/>
    </source>
</evidence>
<evidence type="ECO:0000256" key="7">
    <source>
        <dbReference type="ARBA" id="ARBA00023274"/>
    </source>
</evidence>
<feature type="compositionally biased region" description="Basic residues" evidence="10">
    <location>
        <begin position="307"/>
        <end position="330"/>
    </location>
</feature>
<proteinExistence type="inferred from homology"/>
<evidence type="ECO:0000256" key="1">
    <source>
        <dbReference type="ARBA" id="ARBA00004604"/>
    </source>
</evidence>
<reference evidence="11" key="1">
    <citation type="submission" date="2020-12" db="EMBL/GenBank/DDBJ databases">
        <title>Metabolic potential, ecology and presence of endohyphal bacteria is reflected in genomic diversity of Mucoromycotina.</title>
        <authorList>
            <person name="Muszewska A."/>
            <person name="Okrasinska A."/>
            <person name="Steczkiewicz K."/>
            <person name="Drgas O."/>
            <person name="Orlowska M."/>
            <person name="Perlinska-Lenart U."/>
            <person name="Aleksandrzak-Piekarczyk T."/>
            <person name="Szatraj K."/>
            <person name="Zielenkiewicz U."/>
            <person name="Pilsyk S."/>
            <person name="Malc E."/>
            <person name="Mieczkowski P."/>
            <person name="Kruszewska J.S."/>
            <person name="Biernat P."/>
            <person name="Pawlowska J."/>
        </authorList>
    </citation>
    <scope>NUCLEOTIDE SEQUENCE</scope>
    <source>
        <strain evidence="11">WA0000067209</strain>
    </source>
</reference>
<keyword evidence="7 9" id="KW-0687">Ribonucleoprotein</keyword>
<keyword evidence="12" id="KW-1185">Reference proteome</keyword>
<feature type="compositionally biased region" description="Acidic residues" evidence="10">
    <location>
        <begin position="45"/>
        <end position="63"/>
    </location>
</feature>
<keyword evidence="6 9" id="KW-0539">Nucleus</keyword>
<dbReference type="PANTHER" id="PTHR21738:SF0">
    <property type="entry name" value="RIBOSOMAL RNA PROCESSING PROTEIN 36 HOMOLOG"/>
    <property type="match status" value="1"/>
</dbReference>
<protein>
    <recommendedName>
        <fullName evidence="9">rRNA biogenesis protein RRP36</fullName>
    </recommendedName>
</protein>
<evidence type="ECO:0000256" key="5">
    <source>
        <dbReference type="ARBA" id="ARBA00023054"/>
    </source>
</evidence>
<evidence type="ECO:0000256" key="6">
    <source>
        <dbReference type="ARBA" id="ARBA00023242"/>
    </source>
</evidence>
<evidence type="ECO:0000256" key="10">
    <source>
        <dbReference type="SAM" id="MobiDB-lite"/>
    </source>
</evidence>
<feature type="region of interest" description="Disordered" evidence="10">
    <location>
        <begin position="120"/>
        <end position="184"/>
    </location>
</feature>
<name>A0A8H7UJW7_MORIS</name>
<feature type="region of interest" description="Disordered" evidence="10">
    <location>
        <begin position="247"/>
        <end position="276"/>
    </location>
</feature>
<feature type="compositionally biased region" description="Acidic residues" evidence="10">
    <location>
        <begin position="29"/>
        <end position="38"/>
    </location>
</feature>
<evidence type="ECO:0000256" key="8">
    <source>
        <dbReference type="ARBA" id="ARBA00025053"/>
    </source>
</evidence>
<feature type="region of interest" description="Disordered" evidence="10">
    <location>
        <begin position="1"/>
        <end position="82"/>
    </location>
</feature>
<feature type="compositionally biased region" description="Polar residues" evidence="10">
    <location>
        <begin position="1"/>
        <end position="15"/>
    </location>
</feature>
<dbReference type="InterPro" id="IPR009292">
    <property type="entry name" value="RRP36"/>
</dbReference>
<dbReference type="GO" id="GO:0000462">
    <property type="term" value="P:maturation of SSU-rRNA from tricistronic rRNA transcript (SSU-rRNA, 5.8S rRNA, LSU-rRNA)"/>
    <property type="evidence" value="ECO:0007669"/>
    <property type="project" value="TreeGrafter"/>
</dbReference>
<comment type="subcellular location">
    <subcellularLocation>
        <location evidence="1 9">Nucleus</location>
        <location evidence="1 9">Nucleolus</location>
    </subcellularLocation>
</comment>
<comment type="subunit">
    <text evidence="9">Associates with 90S and pre-40S pre-ribosomal particles.</text>
</comment>
<gene>
    <name evidence="11" type="ORF">INT43_002308</name>
</gene>
<keyword evidence="4 9" id="KW-0698">rRNA processing</keyword>
<evidence type="ECO:0000313" key="11">
    <source>
        <dbReference type="EMBL" id="KAG2185870.1"/>
    </source>
</evidence>